<name>A0A6C0P349_9BACL</name>
<comment type="catalytic activity">
    <reaction evidence="2">
        <text>a 3'-end 2',3'-cyclophospho-ribonucleotide-RNA + H2O = a 3'-end 2'-phospho-ribonucleotide-RNA + H(+)</text>
        <dbReference type="Rhea" id="RHEA:11828"/>
        <dbReference type="Rhea" id="RHEA-COMP:10464"/>
        <dbReference type="Rhea" id="RHEA-COMP:17353"/>
        <dbReference type="ChEBI" id="CHEBI:15377"/>
        <dbReference type="ChEBI" id="CHEBI:15378"/>
        <dbReference type="ChEBI" id="CHEBI:83064"/>
        <dbReference type="ChEBI" id="CHEBI:173113"/>
        <dbReference type="EC" id="3.1.4.58"/>
    </reaction>
</comment>
<dbReference type="GO" id="GO:0008664">
    <property type="term" value="F:RNA 2',3'-cyclic 3'-phosphodiesterase activity"/>
    <property type="evidence" value="ECO:0007669"/>
    <property type="project" value="UniProtKB-EC"/>
</dbReference>
<dbReference type="Proteomes" id="UP000479114">
    <property type="component" value="Chromosome"/>
</dbReference>
<organism evidence="3 4">
    <name type="scientific">Paenibacillus rhizovicinus</name>
    <dbReference type="NCBI Taxonomy" id="2704463"/>
    <lineage>
        <taxon>Bacteria</taxon>
        <taxon>Bacillati</taxon>
        <taxon>Bacillota</taxon>
        <taxon>Bacilli</taxon>
        <taxon>Bacillales</taxon>
        <taxon>Paenibacillaceae</taxon>
        <taxon>Paenibacillus</taxon>
    </lineage>
</organism>
<dbReference type="EMBL" id="CP048286">
    <property type="protein sequence ID" value="QHW31082.1"/>
    <property type="molecule type" value="Genomic_DNA"/>
</dbReference>
<evidence type="ECO:0000313" key="3">
    <source>
        <dbReference type="EMBL" id="QHW31082.1"/>
    </source>
</evidence>
<gene>
    <name evidence="3" type="primary">thpR</name>
    <name evidence="3" type="ORF">GZH47_09600</name>
</gene>
<dbReference type="RefSeq" id="WP_162639891.1">
    <property type="nucleotide sequence ID" value="NZ_CP048286.1"/>
</dbReference>
<dbReference type="InterPro" id="IPR004175">
    <property type="entry name" value="RNA_CPDase"/>
</dbReference>
<dbReference type="EC" id="3.1.4.58" evidence="2"/>
<dbReference type="AlphaFoldDB" id="A0A6C0P349"/>
<keyword evidence="1 2" id="KW-0378">Hydrolase</keyword>
<dbReference type="PANTHER" id="PTHR35561:SF1">
    <property type="entry name" value="RNA 2',3'-CYCLIC PHOSPHODIESTERASE"/>
    <property type="match status" value="1"/>
</dbReference>
<dbReference type="InterPro" id="IPR009097">
    <property type="entry name" value="Cyclic_Pdiesterase"/>
</dbReference>
<keyword evidence="4" id="KW-1185">Reference proteome</keyword>
<accession>A0A6C0P349</accession>
<dbReference type="GO" id="GO:0004113">
    <property type="term" value="F:2',3'-cyclic-nucleotide 3'-phosphodiesterase activity"/>
    <property type="evidence" value="ECO:0007669"/>
    <property type="project" value="InterPro"/>
</dbReference>
<dbReference type="Gene3D" id="3.90.1140.10">
    <property type="entry name" value="Cyclic phosphodiesterase"/>
    <property type="match status" value="1"/>
</dbReference>
<dbReference type="HAMAP" id="MF_01940">
    <property type="entry name" value="RNA_CPDase"/>
    <property type="match status" value="1"/>
</dbReference>
<evidence type="ECO:0000256" key="2">
    <source>
        <dbReference type="HAMAP-Rule" id="MF_01940"/>
    </source>
</evidence>
<feature type="active site" description="Proton donor" evidence="2">
    <location>
        <position position="52"/>
    </location>
</feature>
<dbReference type="SUPFAM" id="SSF55144">
    <property type="entry name" value="LigT-like"/>
    <property type="match status" value="1"/>
</dbReference>
<reference evidence="3 4" key="1">
    <citation type="submission" date="2020-02" db="EMBL/GenBank/DDBJ databases">
        <title>Paenibacillus sp. nov., isolated from rhizosphere soil of tomato.</title>
        <authorList>
            <person name="Weon H.-Y."/>
            <person name="Lee S.A."/>
        </authorList>
    </citation>
    <scope>NUCLEOTIDE SEQUENCE [LARGE SCALE GENOMIC DNA]</scope>
    <source>
        <strain evidence="3 4">14171R-81</strain>
    </source>
</reference>
<evidence type="ECO:0000256" key="1">
    <source>
        <dbReference type="ARBA" id="ARBA00022801"/>
    </source>
</evidence>
<dbReference type="NCBIfam" id="TIGR02258">
    <property type="entry name" value="2_5_ligase"/>
    <property type="match status" value="1"/>
</dbReference>
<dbReference type="PANTHER" id="PTHR35561">
    <property type="entry name" value="RNA 2',3'-CYCLIC PHOSPHODIESTERASE"/>
    <property type="match status" value="1"/>
</dbReference>
<dbReference type="Pfam" id="PF13563">
    <property type="entry name" value="2_5_RNA_ligase2"/>
    <property type="match status" value="1"/>
</dbReference>
<feature type="short sequence motif" description="HXTX 2" evidence="2">
    <location>
        <begin position="139"/>
        <end position="142"/>
    </location>
</feature>
<proteinExistence type="inferred from homology"/>
<comment type="function">
    <text evidence="2">Hydrolyzes RNA 2',3'-cyclic phosphodiester to an RNA 2'-phosphomonoester.</text>
</comment>
<dbReference type="KEGG" id="prz:GZH47_09600"/>
<feature type="active site" description="Proton acceptor" evidence="2">
    <location>
        <position position="139"/>
    </location>
</feature>
<comment type="similarity">
    <text evidence="2">Belongs to the 2H phosphoesterase superfamily. ThpR family.</text>
</comment>
<protein>
    <recommendedName>
        <fullName evidence="2">RNA 2',3'-cyclic phosphodiesterase</fullName>
        <shortName evidence="2">RNA 2',3'-CPDase</shortName>
        <ecNumber evidence="2">3.1.4.58</ecNumber>
    </recommendedName>
</protein>
<feature type="short sequence motif" description="HXTX 1" evidence="2">
    <location>
        <begin position="52"/>
        <end position="55"/>
    </location>
</feature>
<evidence type="ECO:0000313" key="4">
    <source>
        <dbReference type="Proteomes" id="UP000479114"/>
    </source>
</evidence>
<sequence>MTAFTNNYAKEAQRLFVAVPLPDRLKSALGAWSRELRASSPFRKWTEEADLHVTLQFLGDTEPNRLPALQAALAAAIGRIEPFRLVLQGMGTFGRPEQPRVLWAGIGGELDALRGLQRTIVEATAPLGFQAEERPYSPHLTIARSSTGTASFSLPQLLRTDAPPAWQVNEIVLYRTHMHQRPMYETIARFPMR</sequence>